<sequence length="154" mass="17473">MKKTKQPGDNISLKTKKTEDPSVMNWINAQTNLMDSLRYLIENEILQNGVRNLQTFIPMERNVLAFNPDLRDRALNIVRSESFIESAAAAAGTREIQKSREEVLAGKSLQHEEPEQPVPSAHQIDTKSPEDTERSALEPSNDEEINDDDIESWI</sequence>
<reference evidence="3" key="1">
    <citation type="journal article" date="2019" name="Int. J. Syst. Evol. Microbiol.">
        <title>The Global Catalogue of Microorganisms (GCM) 10K type strain sequencing project: providing services to taxonomists for standard genome sequencing and annotation.</title>
        <authorList>
            <consortium name="The Broad Institute Genomics Platform"/>
            <consortium name="The Broad Institute Genome Sequencing Center for Infectious Disease"/>
            <person name="Wu L."/>
            <person name="Ma J."/>
        </authorList>
    </citation>
    <scope>NUCLEOTIDE SEQUENCE [LARGE SCALE GENOMIC DNA]</scope>
    <source>
        <strain evidence="3">CGMCC 1.3240</strain>
    </source>
</reference>
<gene>
    <name evidence="2" type="ORF">ACFPYJ_26555</name>
</gene>
<organism evidence="2 3">
    <name type="scientific">Paenibacillus solisilvae</name>
    <dbReference type="NCBI Taxonomy" id="2486751"/>
    <lineage>
        <taxon>Bacteria</taxon>
        <taxon>Bacillati</taxon>
        <taxon>Bacillota</taxon>
        <taxon>Bacilli</taxon>
        <taxon>Bacillales</taxon>
        <taxon>Paenibacillaceae</taxon>
        <taxon>Paenibacillus</taxon>
    </lineage>
</organism>
<name>A0ABW0W367_9BACL</name>
<evidence type="ECO:0000313" key="2">
    <source>
        <dbReference type="EMBL" id="MFC5652617.1"/>
    </source>
</evidence>
<dbReference type="EMBL" id="JBHSOW010000098">
    <property type="protein sequence ID" value="MFC5652617.1"/>
    <property type="molecule type" value="Genomic_DNA"/>
</dbReference>
<evidence type="ECO:0000313" key="3">
    <source>
        <dbReference type="Proteomes" id="UP001596047"/>
    </source>
</evidence>
<dbReference type="Proteomes" id="UP001596047">
    <property type="component" value="Unassembled WGS sequence"/>
</dbReference>
<feature type="compositionally biased region" description="Basic and acidic residues" evidence="1">
    <location>
        <begin position="102"/>
        <end position="114"/>
    </location>
</feature>
<evidence type="ECO:0000256" key="1">
    <source>
        <dbReference type="SAM" id="MobiDB-lite"/>
    </source>
</evidence>
<proteinExistence type="predicted"/>
<comment type="caution">
    <text evidence="2">The sequence shown here is derived from an EMBL/GenBank/DDBJ whole genome shotgun (WGS) entry which is preliminary data.</text>
</comment>
<feature type="region of interest" description="Disordered" evidence="1">
    <location>
        <begin position="102"/>
        <end position="154"/>
    </location>
</feature>
<feature type="compositionally biased region" description="Acidic residues" evidence="1">
    <location>
        <begin position="140"/>
        <end position="154"/>
    </location>
</feature>
<keyword evidence="3" id="KW-1185">Reference proteome</keyword>
<protein>
    <submittedName>
        <fullName evidence="2">Uncharacterized protein</fullName>
    </submittedName>
</protein>
<feature type="compositionally biased region" description="Basic and acidic residues" evidence="1">
    <location>
        <begin position="124"/>
        <end position="136"/>
    </location>
</feature>
<dbReference type="RefSeq" id="WP_379191256.1">
    <property type="nucleotide sequence ID" value="NZ_JBHSOW010000098.1"/>
</dbReference>
<accession>A0ABW0W367</accession>